<comment type="similarity">
    <text evidence="2 10">Belongs to the class-II aminoacyl-tRNA synthetase family.</text>
</comment>
<dbReference type="InterPro" id="IPR004517">
    <property type="entry name" value="HisZ"/>
</dbReference>
<evidence type="ECO:0000256" key="2">
    <source>
        <dbReference type="ARBA" id="ARBA00008226"/>
    </source>
</evidence>
<dbReference type="GO" id="GO:0004821">
    <property type="term" value="F:histidine-tRNA ligase activity"/>
    <property type="evidence" value="ECO:0007669"/>
    <property type="project" value="UniProtKB-UniRule"/>
</dbReference>
<feature type="binding site" evidence="11">
    <location>
        <begin position="281"/>
        <end position="282"/>
    </location>
    <ligand>
        <name>L-histidine</name>
        <dbReference type="ChEBI" id="CHEBI:57595"/>
    </ligand>
</feature>
<dbReference type="SUPFAM" id="SSF55681">
    <property type="entry name" value="Class II aaRS and biotin synthetases"/>
    <property type="match status" value="1"/>
</dbReference>
<sequence>MTSPESVSNPKGMRDLKSDEMKVRERMMERMKGVFRLYGFVPLETPALENWEVLSAKGAGGEEILNETYNFEDKGGRRIGLRYDLTVPLARFVAMSPSMPLPFKRYQIGSVWRYGDVARGRLREFWQADVDIVGSESMLADAEVIACTIDVFRALGFKNFTVRLNNRKILSAMMAFAGVEGGRVDDAFRAIDKLEKVGREKVLEELSQRGVGEGASGKLMELLSLEGSPKELLGKAEKLIGKAEDGKQGIGELKELLSYLEKMGVEKNVKVDFSLARGMEYYTGPIFEVFFSKEVGSLAGGGRYDRMIGLFLGKEIAATGISFGIERIAEVLEGGEKKADKSVFIACVDESLIGEAVGMARKFRENGIPAMVDLRKRSLAKQLGYADSLNVSYVVIIGKNELKEGKVKLRDFGSGEEKLLTADECIKLIKNR</sequence>
<evidence type="ECO:0000256" key="1">
    <source>
        <dbReference type="ARBA" id="ARBA00004496"/>
    </source>
</evidence>
<dbReference type="GO" id="GO:0005737">
    <property type="term" value="C:cytoplasm"/>
    <property type="evidence" value="ECO:0007669"/>
    <property type="project" value="UniProtKB-SubCell"/>
</dbReference>
<gene>
    <name evidence="10" type="primary">hisS</name>
    <name evidence="13" type="ORF">Sv326_0457</name>
</gene>
<evidence type="ECO:0000256" key="4">
    <source>
        <dbReference type="ARBA" id="ARBA00022598"/>
    </source>
</evidence>
<dbReference type="InterPro" id="IPR045864">
    <property type="entry name" value="aa-tRNA-synth_II/BPL/LPL"/>
</dbReference>
<proteinExistence type="inferred from homology"/>
<accession>A0A7D5XHA2</accession>
<keyword evidence="3 10" id="KW-0963">Cytoplasm</keyword>
<feature type="binding site" evidence="11">
    <location>
        <position position="127"/>
    </location>
    <ligand>
        <name>L-histidine</name>
        <dbReference type="ChEBI" id="CHEBI:57595"/>
    </ligand>
</feature>
<dbReference type="Pfam" id="PF03129">
    <property type="entry name" value="HGTP_anticodon"/>
    <property type="match status" value="1"/>
</dbReference>
<keyword evidence="6 10" id="KW-0067">ATP-binding</keyword>
<dbReference type="InterPro" id="IPR004154">
    <property type="entry name" value="Anticodon-bd"/>
</dbReference>
<keyword evidence="7 10" id="KW-0648">Protein biosynthesis</keyword>
<dbReference type="PROSITE" id="PS50862">
    <property type="entry name" value="AA_TRNA_LIGASE_II"/>
    <property type="match status" value="1"/>
</dbReference>
<dbReference type="Gene3D" id="3.30.930.10">
    <property type="entry name" value="Bira Bifunctional Protein, Domain 2"/>
    <property type="match status" value="1"/>
</dbReference>
<evidence type="ECO:0000256" key="11">
    <source>
        <dbReference type="PIRSR" id="PIRSR001549-1"/>
    </source>
</evidence>
<dbReference type="Proteomes" id="UP000510821">
    <property type="component" value="Chromosome"/>
</dbReference>
<dbReference type="PANTHER" id="PTHR11476:SF7">
    <property type="entry name" value="HISTIDINE--TRNA LIGASE"/>
    <property type="match status" value="1"/>
</dbReference>
<dbReference type="KEGG" id="flt:Sv326_0457"/>
<evidence type="ECO:0000256" key="10">
    <source>
        <dbReference type="HAMAP-Rule" id="MF_00127"/>
    </source>
</evidence>
<evidence type="ECO:0000256" key="9">
    <source>
        <dbReference type="ARBA" id="ARBA00047639"/>
    </source>
</evidence>
<dbReference type="InterPro" id="IPR033656">
    <property type="entry name" value="HisRS_anticodon"/>
</dbReference>
<dbReference type="InterPro" id="IPR015807">
    <property type="entry name" value="His-tRNA-ligase"/>
</dbReference>
<organism evidence="13 14">
    <name type="scientific">Fermentimicrarchaeum limneticum</name>
    <dbReference type="NCBI Taxonomy" id="2795018"/>
    <lineage>
        <taxon>Archaea</taxon>
        <taxon>Candidatus Micrarchaeota</taxon>
        <taxon>Candidatus Fermentimicrarchaeales</taxon>
        <taxon>Candidatus Fermentimicrarchaeaceae</taxon>
        <taxon>Candidatus Fermentimicrarchaeum</taxon>
    </lineage>
</organism>
<dbReference type="CDD" id="cd00859">
    <property type="entry name" value="HisRS_anticodon"/>
    <property type="match status" value="1"/>
</dbReference>
<feature type="binding site" evidence="11">
    <location>
        <position position="277"/>
    </location>
    <ligand>
        <name>L-histidine</name>
        <dbReference type="ChEBI" id="CHEBI:57595"/>
    </ligand>
</feature>
<reference evidence="14" key="1">
    <citation type="submission" date="2020-07" db="EMBL/GenBank/DDBJ databases">
        <title>Metabolic diversity and evolutionary history of the archaeal phylum ###Micrarchaeota### uncovered from a freshwater lake metagenome.</title>
        <authorList>
            <person name="Kadnikov V.V."/>
            <person name="Savvichev A.S."/>
            <person name="Mardanov A.V."/>
            <person name="Beletsky A.V."/>
            <person name="Chupakov A.V."/>
            <person name="Kokryatskaya N.M."/>
            <person name="Pimenov N.V."/>
            <person name="Ravin N.V."/>
        </authorList>
    </citation>
    <scope>NUCLEOTIDE SEQUENCE [LARGE SCALE GENOMIC DNA]</scope>
</reference>
<dbReference type="HAMAP" id="MF_00127">
    <property type="entry name" value="His_tRNA_synth"/>
    <property type="match status" value="1"/>
</dbReference>
<dbReference type="InterPro" id="IPR006195">
    <property type="entry name" value="aa-tRNA-synth_II"/>
</dbReference>
<evidence type="ECO:0000256" key="6">
    <source>
        <dbReference type="ARBA" id="ARBA00022840"/>
    </source>
</evidence>
<evidence type="ECO:0000313" key="13">
    <source>
        <dbReference type="EMBL" id="QLJ52632.1"/>
    </source>
</evidence>
<dbReference type="Pfam" id="PF13393">
    <property type="entry name" value="tRNA-synt_His"/>
    <property type="match status" value="1"/>
</dbReference>
<dbReference type="GO" id="GO:0000105">
    <property type="term" value="P:L-histidine biosynthetic process"/>
    <property type="evidence" value="ECO:0007669"/>
    <property type="project" value="InterPro"/>
</dbReference>
<dbReference type="InterPro" id="IPR041715">
    <property type="entry name" value="HisRS-like_core"/>
</dbReference>
<keyword evidence="5 10" id="KW-0547">Nucleotide-binding</keyword>
<feature type="domain" description="Aminoacyl-transfer RNA synthetases class-II family profile" evidence="12">
    <location>
        <begin position="1"/>
        <end position="332"/>
    </location>
</feature>
<dbReference type="InterPro" id="IPR036621">
    <property type="entry name" value="Anticodon-bd_dom_sf"/>
</dbReference>
<dbReference type="CDD" id="cd00773">
    <property type="entry name" value="HisRS-like_core"/>
    <property type="match status" value="1"/>
</dbReference>
<dbReference type="NCBIfam" id="TIGR00442">
    <property type="entry name" value="hisS"/>
    <property type="match status" value="1"/>
</dbReference>
<dbReference type="GO" id="GO:0005524">
    <property type="term" value="F:ATP binding"/>
    <property type="evidence" value="ECO:0007669"/>
    <property type="project" value="UniProtKB-UniRule"/>
</dbReference>
<feature type="binding site" evidence="11">
    <location>
        <begin position="84"/>
        <end position="86"/>
    </location>
    <ligand>
        <name>L-histidine</name>
        <dbReference type="ChEBI" id="CHEBI:57595"/>
    </ligand>
</feature>
<dbReference type="AlphaFoldDB" id="A0A7D5XHA2"/>
<evidence type="ECO:0000256" key="3">
    <source>
        <dbReference type="ARBA" id="ARBA00022490"/>
    </source>
</evidence>
<evidence type="ECO:0000256" key="7">
    <source>
        <dbReference type="ARBA" id="ARBA00022917"/>
    </source>
</evidence>
<comment type="catalytic activity">
    <reaction evidence="9 10">
        <text>tRNA(His) + L-histidine + ATP = L-histidyl-tRNA(His) + AMP + diphosphate + H(+)</text>
        <dbReference type="Rhea" id="RHEA:17313"/>
        <dbReference type="Rhea" id="RHEA-COMP:9665"/>
        <dbReference type="Rhea" id="RHEA-COMP:9689"/>
        <dbReference type="ChEBI" id="CHEBI:15378"/>
        <dbReference type="ChEBI" id="CHEBI:30616"/>
        <dbReference type="ChEBI" id="CHEBI:33019"/>
        <dbReference type="ChEBI" id="CHEBI:57595"/>
        <dbReference type="ChEBI" id="CHEBI:78442"/>
        <dbReference type="ChEBI" id="CHEBI:78527"/>
        <dbReference type="ChEBI" id="CHEBI:456215"/>
        <dbReference type="EC" id="6.1.1.21"/>
    </reaction>
</comment>
<dbReference type="EMBL" id="CP058998">
    <property type="protein sequence ID" value="QLJ52632.1"/>
    <property type="molecule type" value="Genomic_DNA"/>
</dbReference>
<evidence type="ECO:0000313" key="14">
    <source>
        <dbReference type="Proteomes" id="UP000510821"/>
    </source>
</evidence>
<dbReference type="InterPro" id="IPR004516">
    <property type="entry name" value="HisRS/HisZ"/>
</dbReference>
<dbReference type="HAMAP" id="MF_00125">
    <property type="entry name" value="HisZ"/>
    <property type="match status" value="1"/>
</dbReference>
<dbReference type="GO" id="GO:0006427">
    <property type="term" value="P:histidyl-tRNA aminoacylation"/>
    <property type="evidence" value="ECO:0007669"/>
    <property type="project" value="UniProtKB-UniRule"/>
</dbReference>
<feature type="binding site" evidence="11">
    <location>
        <position position="113"/>
    </location>
    <ligand>
        <name>L-histidine</name>
        <dbReference type="ChEBI" id="CHEBI:57595"/>
    </ligand>
</feature>
<dbReference type="Gene3D" id="3.40.50.800">
    <property type="entry name" value="Anticodon-binding domain"/>
    <property type="match status" value="1"/>
</dbReference>
<feature type="binding site" evidence="11">
    <location>
        <position position="131"/>
    </location>
    <ligand>
        <name>L-histidine</name>
        <dbReference type="ChEBI" id="CHEBI:57595"/>
    </ligand>
</feature>
<evidence type="ECO:0000259" key="12">
    <source>
        <dbReference type="PROSITE" id="PS50862"/>
    </source>
</evidence>
<dbReference type="SUPFAM" id="SSF52954">
    <property type="entry name" value="Class II aaRS ABD-related"/>
    <property type="match status" value="1"/>
</dbReference>
<evidence type="ECO:0000256" key="5">
    <source>
        <dbReference type="ARBA" id="ARBA00022741"/>
    </source>
</evidence>
<protein>
    <recommendedName>
        <fullName evidence="10">Histidine--tRNA ligase</fullName>
        <ecNumber evidence="10">6.1.1.21</ecNumber>
    </recommendedName>
    <alternativeName>
        <fullName evidence="10">Histidyl-tRNA synthetase</fullName>
        <shortName evidence="10">HisRS</shortName>
    </alternativeName>
</protein>
<name>A0A7D5XHA2_FERL1</name>
<evidence type="ECO:0000256" key="8">
    <source>
        <dbReference type="ARBA" id="ARBA00023146"/>
    </source>
</evidence>
<comment type="subcellular location">
    <subcellularLocation>
        <location evidence="1 10">Cytoplasm</location>
    </subcellularLocation>
</comment>
<dbReference type="PANTHER" id="PTHR11476">
    <property type="entry name" value="HISTIDYL-TRNA SYNTHETASE"/>
    <property type="match status" value="1"/>
</dbReference>
<dbReference type="EC" id="6.1.1.21" evidence="10"/>
<keyword evidence="8 10" id="KW-0030">Aminoacyl-tRNA synthetase</keyword>
<keyword evidence="4 10" id="KW-0436">Ligase</keyword>
<dbReference type="PIRSF" id="PIRSF001549">
    <property type="entry name" value="His-tRNA_synth"/>
    <property type="match status" value="1"/>
</dbReference>